<dbReference type="RefSeq" id="WP_142809090.1">
    <property type="nucleotide sequence ID" value="NZ_CP036282.1"/>
</dbReference>
<dbReference type="AlphaFoldDB" id="A0A515EKY4"/>
<evidence type="ECO:0000313" key="2">
    <source>
        <dbReference type="EMBL" id="QDL53323.1"/>
    </source>
</evidence>
<dbReference type="InterPro" id="IPR011330">
    <property type="entry name" value="Glyco_hydro/deAcase_b/a-brl"/>
</dbReference>
<dbReference type="InterPro" id="IPR029062">
    <property type="entry name" value="Class_I_gatase-like"/>
</dbReference>
<evidence type="ECO:0000313" key="3">
    <source>
        <dbReference type="Proteomes" id="UP000317365"/>
    </source>
</evidence>
<feature type="domain" description="NodB homology" evidence="1">
    <location>
        <begin position="328"/>
        <end position="424"/>
    </location>
</feature>
<dbReference type="KEGG" id="rhg:EXZ61_03550"/>
<sequence>MLLSLVLSGCGSTGQLAQLAHEESLNRAEVNAPLPGVQPIRATPSVPLRRLSKTPTDTLEPEAFSTARIGLFASTRSQAHLMKLGADPTTGTRIWENYLRASELPYVRLANASDLARLVPTALLILPSAVVLSETEKAAILQWRNRGGSVLSTWLTGTQSETGADLGYGFMRDVLDVEVVGTTQDEVDDTFMMVHGDDPISHTLAAGTRVWMERVPKQLPLRLVGKQEAAQVMSWARSYDARKPSGLISYNERRMPSGKYSRTVTLGYPEQTWLRSDTKLLRALTGDIFAWLLRQPRVYLGAWPYPYQSGFLLAVQAAEQMSEGELRLAKAVREMGGRATFYVHGGNADKAVPTIKKIQALGHEVGYLGDSFEPFTGQTVPQQAQRMDAMQGLLSQAGIPMPRRASFAAPLDAYDAITQQLLKDRRFDNYIAGMDATESRLPTLVGWPDNWTTPLVALPRTMQGPEDRAEAGMEDFLGGLDVSVRMGGLSLVRIPAQPLLVSKQRKRLLDTMAALQDRAWIASASQVAQWWRNRAEVAVKLVPHPQGFLLTATVTDTVNTQEPLAIWVTLPQRNSRVRLQPVASDEPPPAVMAVDAMRSALILRAPQSGTYQWILSFEQSTEHEHF</sequence>
<protein>
    <recommendedName>
        <fullName evidence="1">NodB homology domain-containing protein</fullName>
    </recommendedName>
</protein>
<dbReference type="Gene3D" id="3.40.50.880">
    <property type="match status" value="1"/>
</dbReference>
<dbReference type="GO" id="GO:0005975">
    <property type="term" value="P:carbohydrate metabolic process"/>
    <property type="evidence" value="ECO:0007669"/>
    <property type="project" value="InterPro"/>
</dbReference>
<gene>
    <name evidence="2" type="ORF">EXZ61_03550</name>
</gene>
<dbReference type="Gene3D" id="3.20.20.370">
    <property type="entry name" value="Glycoside hydrolase/deacetylase"/>
    <property type="match status" value="1"/>
</dbReference>
<name>A0A515EKY4_9BURK</name>
<dbReference type="Pfam" id="PF01522">
    <property type="entry name" value="Polysacc_deac_1"/>
    <property type="match status" value="1"/>
</dbReference>
<dbReference type="EMBL" id="CP036282">
    <property type="protein sequence ID" value="QDL53323.1"/>
    <property type="molecule type" value="Genomic_DNA"/>
</dbReference>
<evidence type="ECO:0000259" key="1">
    <source>
        <dbReference type="Pfam" id="PF01522"/>
    </source>
</evidence>
<reference evidence="3" key="1">
    <citation type="submission" date="2019-02" db="EMBL/GenBank/DDBJ databases">
        <title>Complete genome sequence of Rhodoferax sp. Gr-4.</title>
        <authorList>
            <person name="Jin L."/>
        </authorList>
    </citation>
    <scope>NUCLEOTIDE SEQUENCE [LARGE SCALE GENOMIC DNA]</scope>
    <source>
        <strain evidence="3">Gr-4</strain>
    </source>
</reference>
<proteinExistence type="predicted"/>
<accession>A0A515EKY4</accession>
<dbReference type="InterPro" id="IPR002509">
    <property type="entry name" value="NODB_dom"/>
</dbReference>
<dbReference type="SUPFAM" id="SSF88713">
    <property type="entry name" value="Glycoside hydrolase/deacetylase"/>
    <property type="match status" value="1"/>
</dbReference>
<organism evidence="2 3">
    <name type="scientific">Rhodoferax aquaticus</name>
    <dbReference type="NCBI Taxonomy" id="2527691"/>
    <lineage>
        <taxon>Bacteria</taxon>
        <taxon>Pseudomonadati</taxon>
        <taxon>Pseudomonadota</taxon>
        <taxon>Betaproteobacteria</taxon>
        <taxon>Burkholderiales</taxon>
        <taxon>Comamonadaceae</taxon>
        <taxon>Rhodoferax</taxon>
    </lineage>
</organism>
<dbReference type="Proteomes" id="UP000317365">
    <property type="component" value="Chromosome"/>
</dbReference>
<reference evidence="3" key="2">
    <citation type="journal article" date="2020" name="Int. J. Syst. Evol. Microbiol.">
        <title>Genomic insights into a novel species Rhodoferax aquaticus sp. nov., isolated from freshwater.</title>
        <authorList>
            <person name="Li T."/>
            <person name="Zhuo Y."/>
            <person name="Jin C.Z."/>
            <person name="Wu X."/>
            <person name="Ko S.R."/>
            <person name="Jin F.J."/>
            <person name="Ahn C.Y."/>
            <person name="Oh H.M."/>
            <person name="Lee H.G."/>
            <person name="Jin L."/>
        </authorList>
    </citation>
    <scope>NUCLEOTIDE SEQUENCE [LARGE SCALE GENOMIC DNA]</scope>
    <source>
        <strain evidence="3">Gr-4</strain>
    </source>
</reference>
<dbReference type="GO" id="GO:0016810">
    <property type="term" value="F:hydrolase activity, acting on carbon-nitrogen (but not peptide) bonds"/>
    <property type="evidence" value="ECO:0007669"/>
    <property type="project" value="InterPro"/>
</dbReference>
<keyword evidence="3" id="KW-1185">Reference proteome</keyword>